<sequence>MLSLKLVGLLALICICSADPIPLEEVDLPPGFIVNVFTNATPKARSLAVSGGDSSIAYISNDLLPGGVYGAYDKDGDGVADQTVTLLSGLNQPNGIAWHKGSLFVAEVTRVTRYDNADASVIANKLLPPGKVIFDHFPNITWHGNKYIRVGPDERLYIDLGAPCNDCKLDNAVGNVSFGSINSMRLDGADLQPFASGIRNTVGFDWDANGTFYFTNNGIDQLGNDQPDDALNVAPKPGLFYGFPYCHVVGVGNPQLRLQGASQYVPDPDFKPNNATNNATHLAFCEERVQPPVQPLGPHVAALGMRFWKGGGFPSSYNGTVFIAEHGSWARDPAIGYRLAAVKLAPNGTAVRHTIFASGWLLRNGTVWGRPVDVAQARDNSLLVSDDKAGVVYRISYNSSFEAAATAAAATPVTAYQGPP</sequence>
<evidence type="ECO:0000313" key="3">
    <source>
        <dbReference type="EMBL" id="KAK9915486.1"/>
    </source>
</evidence>
<keyword evidence="4" id="KW-1185">Reference proteome</keyword>
<gene>
    <name evidence="3" type="ORF">WJX75_009883</name>
</gene>
<evidence type="ECO:0000313" key="4">
    <source>
        <dbReference type="Proteomes" id="UP001491310"/>
    </source>
</evidence>
<dbReference type="InterPro" id="IPR011041">
    <property type="entry name" value="Quinoprot_gluc/sorb_DH_b-prop"/>
</dbReference>
<dbReference type="Pfam" id="PF22807">
    <property type="entry name" value="TrAA12"/>
    <property type="match status" value="1"/>
</dbReference>
<evidence type="ECO:0000259" key="2">
    <source>
        <dbReference type="Pfam" id="PF22807"/>
    </source>
</evidence>
<comment type="caution">
    <text evidence="3">The sequence shown here is derived from an EMBL/GenBank/DDBJ whole genome shotgun (WGS) entry which is preliminary data.</text>
</comment>
<dbReference type="PANTHER" id="PTHR33546">
    <property type="entry name" value="LARGE, MULTIFUNCTIONAL SECRETED PROTEIN-RELATED"/>
    <property type="match status" value="1"/>
</dbReference>
<reference evidence="3 4" key="1">
    <citation type="journal article" date="2024" name="Nat. Commun.">
        <title>Phylogenomics reveals the evolutionary origins of lichenization in chlorophyte algae.</title>
        <authorList>
            <person name="Puginier C."/>
            <person name="Libourel C."/>
            <person name="Otte J."/>
            <person name="Skaloud P."/>
            <person name="Haon M."/>
            <person name="Grisel S."/>
            <person name="Petersen M."/>
            <person name="Berrin J.G."/>
            <person name="Delaux P.M."/>
            <person name="Dal Grande F."/>
            <person name="Keller J."/>
        </authorList>
    </citation>
    <scope>NUCLEOTIDE SEQUENCE [LARGE SCALE GENOMIC DNA]</scope>
    <source>
        <strain evidence="3 4">SAG 216-7</strain>
    </source>
</reference>
<feature type="chain" id="PRO_5047089915" description="Pyrroloquinoline quinone-dependent pyranose dehydrogenase beta-propeller domain-containing protein" evidence="1">
    <location>
        <begin position="19"/>
        <end position="420"/>
    </location>
</feature>
<dbReference type="InterPro" id="IPR011042">
    <property type="entry name" value="6-blade_b-propeller_TolB-like"/>
</dbReference>
<accession>A0ABR2YUY5</accession>
<dbReference type="EMBL" id="JALJOT010000005">
    <property type="protein sequence ID" value="KAK9915486.1"/>
    <property type="molecule type" value="Genomic_DNA"/>
</dbReference>
<dbReference type="SUPFAM" id="SSF50952">
    <property type="entry name" value="Soluble quinoprotein glucose dehydrogenase"/>
    <property type="match status" value="1"/>
</dbReference>
<dbReference type="PANTHER" id="PTHR33546:SF1">
    <property type="entry name" value="LARGE, MULTIFUNCTIONAL SECRETED PROTEIN"/>
    <property type="match status" value="1"/>
</dbReference>
<dbReference type="Gene3D" id="2.120.10.30">
    <property type="entry name" value="TolB, C-terminal domain"/>
    <property type="match status" value="1"/>
</dbReference>
<protein>
    <recommendedName>
        <fullName evidence="2">Pyrroloquinoline quinone-dependent pyranose dehydrogenase beta-propeller domain-containing protein</fullName>
    </recommendedName>
</protein>
<evidence type="ECO:0000256" key="1">
    <source>
        <dbReference type="SAM" id="SignalP"/>
    </source>
</evidence>
<dbReference type="Proteomes" id="UP001491310">
    <property type="component" value="Unassembled WGS sequence"/>
</dbReference>
<keyword evidence="1" id="KW-0732">Signal</keyword>
<name>A0ABR2YUY5_9CHLO</name>
<feature type="domain" description="Pyrroloquinoline quinone-dependent pyranose dehydrogenase beta-propeller" evidence="2">
    <location>
        <begin position="194"/>
        <end position="396"/>
    </location>
</feature>
<feature type="signal peptide" evidence="1">
    <location>
        <begin position="1"/>
        <end position="18"/>
    </location>
</feature>
<dbReference type="InterPro" id="IPR054539">
    <property type="entry name" value="Beta-prop_PDH"/>
</dbReference>
<organism evidence="3 4">
    <name type="scientific">Coccomyxa subellipsoidea</name>
    <dbReference type="NCBI Taxonomy" id="248742"/>
    <lineage>
        <taxon>Eukaryota</taxon>
        <taxon>Viridiplantae</taxon>
        <taxon>Chlorophyta</taxon>
        <taxon>core chlorophytes</taxon>
        <taxon>Trebouxiophyceae</taxon>
        <taxon>Trebouxiophyceae incertae sedis</taxon>
        <taxon>Coccomyxaceae</taxon>
        <taxon>Coccomyxa</taxon>
    </lineage>
</organism>
<proteinExistence type="predicted"/>